<keyword evidence="3" id="KW-1185">Reference proteome</keyword>
<dbReference type="PROSITE" id="PS51257">
    <property type="entry name" value="PROKAR_LIPOPROTEIN"/>
    <property type="match status" value="1"/>
</dbReference>
<feature type="signal peptide" evidence="1">
    <location>
        <begin position="1"/>
        <end position="24"/>
    </location>
</feature>
<sequence length="252" mass="26007">MSVLGLRRVVPVAAVLALLTGCGAAGQANPEKIGPRGVDELVIPTPDPDPDDFVDRVDNPWLPLAPGTVWSYDVSGSVVRGLEVSVEDEPQVVARISCVVVHSVGTDARGDVVIEGEAYYAQDSRGNVWVFGEDTRSLAPATRGLSQSWSADVHGAEAGLAMPASPRVGDGYVRALLPSGAERSTVLSLDEERTVPAGTFGGLLLVIETPGDAPGGESVFRRAYAEGIGLVQEARSGGIGSLDLASVSAPPA</sequence>
<dbReference type="Proteomes" id="UP000660668">
    <property type="component" value="Unassembled WGS sequence"/>
</dbReference>
<proteinExistence type="predicted"/>
<gene>
    <name evidence="2" type="ORF">ISU10_17020</name>
</gene>
<evidence type="ECO:0000313" key="2">
    <source>
        <dbReference type="EMBL" id="MBF4769472.1"/>
    </source>
</evidence>
<dbReference type="AlphaFoldDB" id="A0A930VMP0"/>
<accession>A0A930VMP0</accession>
<evidence type="ECO:0000256" key="1">
    <source>
        <dbReference type="SAM" id="SignalP"/>
    </source>
</evidence>
<evidence type="ECO:0000313" key="3">
    <source>
        <dbReference type="Proteomes" id="UP000660668"/>
    </source>
</evidence>
<reference evidence="2" key="1">
    <citation type="submission" date="2020-11" db="EMBL/GenBank/DDBJ databases">
        <title>Nocardioides cynanchi sp. nov., isolated from soil of rhizosphere of Cynanchum wilfordii.</title>
        <authorList>
            <person name="Lee J.-S."/>
            <person name="Suh M.K."/>
            <person name="Kim J.-S."/>
        </authorList>
    </citation>
    <scope>NUCLEOTIDE SEQUENCE</scope>
    <source>
        <strain evidence="2">KCTC 19276</strain>
    </source>
</reference>
<organism evidence="2 3">
    <name type="scientific">Nocardioides agariphilus</name>
    <dbReference type="NCBI Taxonomy" id="433664"/>
    <lineage>
        <taxon>Bacteria</taxon>
        <taxon>Bacillati</taxon>
        <taxon>Actinomycetota</taxon>
        <taxon>Actinomycetes</taxon>
        <taxon>Propionibacteriales</taxon>
        <taxon>Nocardioidaceae</taxon>
        <taxon>Nocardioides</taxon>
    </lineage>
</organism>
<dbReference type="RefSeq" id="WP_194697621.1">
    <property type="nucleotide sequence ID" value="NZ_JADKPO010000026.1"/>
</dbReference>
<feature type="chain" id="PRO_5037549811" evidence="1">
    <location>
        <begin position="25"/>
        <end position="252"/>
    </location>
</feature>
<keyword evidence="1" id="KW-0732">Signal</keyword>
<name>A0A930VMP0_9ACTN</name>
<protein>
    <submittedName>
        <fullName evidence="2">Uncharacterized protein</fullName>
    </submittedName>
</protein>
<dbReference type="EMBL" id="JADKPO010000026">
    <property type="protein sequence ID" value="MBF4769472.1"/>
    <property type="molecule type" value="Genomic_DNA"/>
</dbReference>
<comment type="caution">
    <text evidence="2">The sequence shown here is derived from an EMBL/GenBank/DDBJ whole genome shotgun (WGS) entry which is preliminary data.</text>
</comment>